<protein>
    <recommendedName>
        <fullName evidence="6">UPF0316 protein BW727_101035</fullName>
    </recommendedName>
</protein>
<keyword evidence="10" id="KW-1185">Reference proteome</keyword>
<evidence type="ECO:0000256" key="5">
    <source>
        <dbReference type="ARBA" id="ARBA00023136"/>
    </source>
</evidence>
<feature type="domain" description="DUF2179" evidence="7">
    <location>
        <begin position="109"/>
        <end position="161"/>
    </location>
</feature>
<dbReference type="InterPro" id="IPR019264">
    <property type="entry name" value="DUF2179"/>
</dbReference>
<keyword evidence="3 6" id="KW-0812">Transmembrane</keyword>
<keyword evidence="4 6" id="KW-1133">Transmembrane helix</keyword>
<evidence type="ECO:0000313" key="10">
    <source>
        <dbReference type="Proteomes" id="UP000188993"/>
    </source>
</evidence>
<evidence type="ECO:0000313" key="9">
    <source>
        <dbReference type="EMBL" id="AQS53405.1"/>
    </source>
</evidence>
<evidence type="ECO:0000256" key="1">
    <source>
        <dbReference type="ARBA" id="ARBA00004651"/>
    </source>
</evidence>
<gene>
    <name evidence="9" type="ORF">BW727_101035</name>
</gene>
<dbReference type="HAMAP" id="MF_01515">
    <property type="entry name" value="UPF0316"/>
    <property type="match status" value="1"/>
</dbReference>
<dbReference type="GO" id="GO:0005886">
    <property type="term" value="C:plasma membrane"/>
    <property type="evidence" value="ECO:0007669"/>
    <property type="project" value="UniProtKB-SubCell"/>
</dbReference>
<feature type="transmembrane region" description="Helical" evidence="6">
    <location>
        <begin position="61"/>
        <end position="78"/>
    </location>
</feature>
<organism evidence="9 10">
    <name type="scientific">Jeotgalibaca dankookensis</name>
    <dbReference type="NCBI Taxonomy" id="708126"/>
    <lineage>
        <taxon>Bacteria</taxon>
        <taxon>Bacillati</taxon>
        <taxon>Bacillota</taxon>
        <taxon>Bacilli</taxon>
        <taxon>Lactobacillales</taxon>
        <taxon>Carnobacteriaceae</taxon>
        <taxon>Jeotgalibaca</taxon>
    </lineage>
</organism>
<evidence type="ECO:0000256" key="6">
    <source>
        <dbReference type="HAMAP-Rule" id="MF_01515"/>
    </source>
</evidence>
<reference evidence="9 10" key="1">
    <citation type="journal article" date="2014" name="Int. J. Syst. Evol. Microbiol.">
        <title>Jeotgalibaca dankookensis gen. nov., sp. nov., a member of the family Carnobacteriaceae, isolated from seujeot (Korean traditional food).</title>
        <authorList>
            <person name="Lee D.G."/>
            <person name="Trujillo M.E."/>
            <person name="Kang H."/>
            <person name="Ahn T.Y."/>
        </authorList>
    </citation>
    <scope>NUCLEOTIDE SEQUENCE [LARGE SCALE GENOMIC DNA]</scope>
    <source>
        <strain evidence="9 10">EX-07</strain>
    </source>
</reference>
<feature type="domain" description="DUF5698" evidence="8">
    <location>
        <begin position="19"/>
        <end position="76"/>
    </location>
</feature>
<dbReference type="KEGG" id="jda:BW727_101035"/>
<accession>A0A1S6IPA9</accession>
<evidence type="ECO:0000259" key="8">
    <source>
        <dbReference type="Pfam" id="PF18955"/>
    </source>
</evidence>
<evidence type="ECO:0000256" key="3">
    <source>
        <dbReference type="ARBA" id="ARBA00022692"/>
    </source>
</evidence>
<evidence type="ECO:0000256" key="2">
    <source>
        <dbReference type="ARBA" id="ARBA00022475"/>
    </source>
</evidence>
<keyword evidence="2 6" id="KW-1003">Cell membrane</keyword>
<comment type="subcellular location">
    <subcellularLocation>
        <location evidence="1 6">Cell membrane</location>
        <topology evidence="1 6">Multi-pass membrane protein</topology>
    </subcellularLocation>
</comment>
<dbReference type="Proteomes" id="UP000188993">
    <property type="component" value="Chromosome"/>
</dbReference>
<name>A0A1S6IPA9_9LACT</name>
<dbReference type="OrthoDB" id="48231at2"/>
<dbReference type="PANTHER" id="PTHR40060:SF1">
    <property type="entry name" value="UPF0316 PROTEIN YEBE"/>
    <property type="match status" value="1"/>
</dbReference>
<dbReference type="EMBL" id="CP019728">
    <property type="protein sequence ID" value="AQS53405.1"/>
    <property type="molecule type" value="Genomic_DNA"/>
</dbReference>
<dbReference type="AlphaFoldDB" id="A0A1S6IPA9"/>
<dbReference type="CDD" id="cd16381">
    <property type="entry name" value="YitT_C_like_1"/>
    <property type="match status" value="1"/>
</dbReference>
<evidence type="ECO:0000256" key="4">
    <source>
        <dbReference type="ARBA" id="ARBA00022989"/>
    </source>
</evidence>
<dbReference type="Pfam" id="PF18955">
    <property type="entry name" value="DUF5698"/>
    <property type="match status" value="1"/>
</dbReference>
<dbReference type="PANTHER" id="PTHR40060">
    <property type="entry name" value="UPF0316 PROTEIN YEBE"/>
    <property type="match status" value="1"/>
</dbReference>
<feature type="transmembrane region" description="Helical" evidence="6">
    <location>
        <begin position="31"/>
        <end position="55"/>
    </location>
</feature>
<dbReference type="STRING" id="708126.BW727_101035"/>
<dbReference type="InterPro" id="IPR022930">
    <property type="entry name" value="UPF0316"/>
</dbReference>
<sequence>MLLILQIFIISFVYVTLNTIRFMLTIKGYRLFAPLLSMVEIVIYVTGLSIVMSSLDNPLNLASYAVGYGVGIALGIKIEDWLALGYTMMTVMTSDQETKLPDKLWEAGYGVTITQAQGRHGSRLVLNVLAIRKKERELINTILEIDEKAFIYSSDPKYVRGGFWSKRVR</sequence>
<dbReference type="NCBIfam" id="NF003194">
    <property type="entry name" value="PRK04164.1-5"/>
    <property type="match status" value="1"/>
</dbReference>
<comment type="similarity">
    <text evidence="6">Belongs to the UPF0316 family.</text>
</comment>
<dbReference type="RefSeq" id="WP_062470195.1">
    <property type="nucleotide sequence ID" value="NZ_BBYN01000018.1"/>
</dbReference>
<keyword evidence="5 6" id="KW-0472">Membrane</keyword>
<dbReference type="InterPro" id="IPR044035">
    <property type="entry name" value="DUF5698"/>
</dbReference>
<feature type="transmembrane region" description="Helical" evidence="6">
    <location>
        <begin position="6"/>
        <end position="24"/>
    </location>
</feature>
<evidence type="ECO:0000259" key="7">
    <source>
        <dbReference type="Pfam" id="PF10035"/>
    </source>
</evidence>
<dbReference type="Pfam" id="PF10035">
    <property type="entry name" value="DUF2179"/>
    <property type="match status" value="1"/>
</dbReference>
<proteinExistence type="inferred from homology"/>